<evidence type="ECO:0000313" key="3">
    <source>
        <dbReference type="Proteomes" id="UP000004291"/>
    </source>
</evidence>
<dbReference type="STRING" id="411684.HPDFL43_08579"/>
<evidence type="ECO:0008006" key="4">
    <source>
        <dbReference type="Google" id="ProtNLM"/>
    </source>
</evidence>
<dbReference type="AlphaFoldDB" id="A9D9V6"/>
<dbReference type="Proteomes" id="UP000004291">
    <property type="component" value="Chromosome"/>
</dbReference>
<accession>A9D9V6</accession>
<evidence type="ECO:0000313" key="2">
    <source>
        <dbReference type="EMBL" id="EDQ32991.1"/>
    </source>
</evidence>
<dbReference type="OrthoDB" id="7959514at2"/>
<name>A9D9V6_HOEPD</name>
<gene>
    <name evidence="2" type="ORF">HPDFL43_08579</name>
</gene>
<keyword evidence="1" id="KW-0472">Membrane</keyword>
<evidence type="ECO:0000256" key="1">
    <source>
        <dbReference type="SAM" id="Phobius"/>
    </source>
</evidence>
<proteinExistence type="predicted"/>
<reference evidence="2 3" key="1">
    <citation type="submission" date="2007-10" db="EMBL/GenBank/DDBJ databases">
        <authorList>
            <person name="Wagner-Dobler I."/>
            <person name="Ferriera S."/>
            <person name="Johnson J."/>
            <person name="Kravitz S."/>
            <person name="Beeson K."/>
            <person name="Sutton G."/>
            <person name="Rogers Y.-H."/>
            <person name="Friedman R."/>
            <person name="Frazier M."/>
            <person name="Venter J.C."/>
        </authorList>
    </citation>
    <scope>NUCLEOTIDE SEQUENCE [LARGE SCALE GENOMIC DNA]</scope>
    <source>
        <strain evidence="2 3">DFL-43</strain>
    </source>
</reference>
<dbReference type="eggNOG" id="ENOG5032TME">
    <property type="taxonomic scope" value="Bacteria"/>
</dbReference>
<reference evidence="2 3" key="2">
    <citation type="submission" date="2012-06" db="EMBL/GenBank/DDBJ databases">
        <authorList>
            <person name="Fiebig A."/>
        </authorList>
    </citation>
    <scope>NUCLEOTIDE SEQUENCE [LARGE SCALE GENOMIC DNA]</scope>
    <source>
        <strain evidence="2 3">DFL-43</strain>
    </source>
</reference>
<keyword evidence="1" id="KW-0812">Transmembrane</keyword>
<comment type="caution">
    <text evidence="2">The sequence shown here is derived from an EMBL/GenBank/DDBJ whole genome shotgun (WGS) entry which is preliminary data.</text>
</comment>
<dbReference type="EMBL" id="ABIA03000002">
    <property type="protein sequence ID" value="EDQ32991.1"/>
    <property type="molecule type" value="Genomic_DNA"/>
</dbReference>
<keyword evidence="1" id="KW-1133">Transmembrane helix</keyword>
<keyword evidence="3" id="KW-1185">Reference proteome</keyword>
<sequence length="244" mass="26569">MSDSHETLQHAPLLSPGFVWKLTAVVAVLCLITLAIAMTGRMIGGTIALAGNTTDDSLHEIVIGNDVLLLPANVIRFESQRVSGVQGAVDTYFAWPGMSGYTQNNRDIFNQTRSADGLIFARITQSTMSRDMSGRVGPIYGRLTEGSAVAGPNGLNSVRLKPGAGYANELMYVERNAVGQPYAVRCLVESADSAEEFTTRTGCQRDISLGADMSVTYRFSIDLLPHWREIERDVRTRLEAALVR</sequence>
<dbReference type="HOGENOM" id="CLU_1141670_0_0_5"/>
<organism evidence="2 3">
    <name type="scientific">Hoeflea phototrophica (strain DSM 17068 / NCIMB 14078 / DFL-43)</name>
    <dbReference type="NCBI Taxonomy" id="411684"/>
    <lineage>
        <taxon>Bacteria</taxon>
        <taxon>Pseudomonadati</taxon>
        <taxon>Pseudomonadota</taxon>
        <taxon>Alphaproteobacteria</taxon>
        <taxon>Hyphomicrobiales</taxon>
        <taxon>Rhizobiaceae</taxon>
        <taxon>Hoeflea</taxon>
    </lineage>
</organism>
<dbReference type="RefSeq" id="WP_007197495.1">
    <property type="nucleotide sequence ID" value="NZ_CM002917.1"/>
</dbReference>
<feature type="transmembrane region" description="Helical" evidence="1">
    <location>
        <begin position="18"/>
        <end position="37"/>
    </location>
</feature>
<protein>
    <recommendedName>
        <fullName evidence="4">Transmembrane anchored protein</fullName>
    </recommendedName>
</protein>